<dbReference type="EMBL" id="JAVXUP010000077">
    <property type="protein sequence ID" value="KAK3039368.1"/>
    <property type="molecule type" value="Genomic_DNA"/>
</dbReference>
<dbReference type="CDD" id="cd20654">
    <property type="entry name" value="CYP82"/>
    <property type="match status" value="2"/>
</dbReference>
<dbReference type="Proteomes" id="UP001188597">
    <property type="component" value="Unassembled WGS sequence"/>
</dbReference>
<dbReference type="PRINTS" id="PR00385">
    <property type="entry name" value="P450"/>
</dbReference>
<evidence type="ECO:0000256" key="5">
    <source>
        <dbReference type="ARBA" id="ARBA00022723"/>
    </source>
</evidence>
<evidence type="ECO:0000256" key="6">
    <source>
        <dbReference type="ARBA" id="ARBA00022989"/>
    </source>
</evidence>
<evidence type="ECO:0000256" key="11">
    <source>
        <dbReference type="PIRSR" id="PIRSR602401-1"/>
    </source>
</evidence>
<evidence type="ECO:0000256" key="2">
    <source>
        <dbReference type="ARBA" id="ARBA00004370"/>
    </source>
</evidence>
<evidence type="ECO:0000256" key="10">
    <source>
        <dbReference type="ARBA" id="ARBA00023136"/>
    </source>
</evidence>
<accession>A0AA88X9L3</accession>
<dbReference type="GO" id="GO:0016705">
    <property type="term" value="F:oxidoreductase activity, acting on paired donors, with incorporation or reduction of molecular oxygen"/>
    <property type="evidence" value="ECO:0007669"/>
    <property type="project" value="InterPro"/>
</dbReference>
<comment type="subcellular location">
    <subcellularLocation>
        <location evidence="2">Membrane</location>
    </subcellularLocation>
</comment>
<keyword evidence="10 12" id="KW-0472">Membrane</keyword>
<dbReference type="PROSITE" id="PS00086">
    <property type="entry name" value="CYTOCHROME_P450"/>
    <property type="match status" value="2"/>
</dbReference>
<dbReference type="InterPro" id="IPR001128">
    <property type="entry name" value="Cyt_P450"/>
</dbReference>
<evidence type="ECO:0008006" key="15">
    <source>
        <dbReference type="Google" id="ProtNLM"/>
    </source>
</evidence>
<dbReference type="PANTHER" id="PTHR47947:SF26">
    <property type="entry name" value="CYTOCHROME P450"/>
    <property type="match status" value="1"/>
</dbReference>
<protein>
    <recommendedName>
        <fullName evidence="15">Cytochrome P450</fullName>
    </recommendedName>
</protein>
<keyword evidence="4 12" id="KW-0812">Transmembrane</keyword>
<dbReference type="PRINTS" id="PR00463">
    <property type="entry name" value="EP450I"/>
</dbReference>
<comment type="caution">
    <text evidence="13">The sequence shown here is derived from an EMBL/GenBank/DDBJ whole genome shotgun (WGS) entry which is preliminary data.</text>
</comment>
<dbReference type="GO" id="GO:0016020">
    <property type="term" value="C:membrane"/>
    <property type="evidence" value="ECO:0007669"/>
    <property type="project" value="UniProtKB-SubCell"/>
</dbReference>
<evidence type="ECO:0000313" key="14">
    <source>
        <dbReference type="Proteomes" id="UP001188597"/>
    </source>
</evidence>
<dbReference type="InterPro" id="IPR002401">
    <property type="entry name" value="Cyt_P450_E_grp-I"/>
</dbReference>
<evidence type="ECO:0000256" key="12">
    <source>
        <dbReference type="SAM" id="Phobius"/>
    </source>
</evidence>
<feature type="binding site" description="axial binding residue" evidence="11">
    <location>
        <position position="997"/>
    </location>
    <ligand>
        <name>heme</name>
        <dbReference type="ChEBI" id="CHEBI:30413"/>
    </ligand>
    <ligandPart>
        <name>Fe</name>
        <dbReference type="ChEBI" id="CHEBI:18248"/>
    </ligandPart>
</feature>
<keyword evidence="9" id="KW-0503">Monooxygenase</keyword>
<keyword evidence="7" id="KW-0560">Oxidoreductase</keyword>
<dbReference type="FunFam" id="1.10.630.10:FF:000026">
    <property type="entry name" value="Cytochrome P450 82C4"/>
    <property type="match status" value="2"/>
</dbReference>
<evidence type="ECO:0000256" key="7">
    <source>
        <dbReference type="ARBA" id="ARBA00023002"/>
    </source>
</evidence>
<dbReference type="InterPro" id="IPR050651">
    <property type="entry name" value="Plant_Cytochrome_P450_Monoox"/>
</dbReference>
<dbReference type="GO" id="GO:0020037">
    <property type="term" value="F:heme binding"/>
    <property type="evidence" value="ECO:0007669"/>
    <property type="project" value="InterPro"/>
</dbReference>
<dbReference type="AlphaFoldDB" id="A0AA88X9L3"/>
<feature type="non-terminal residue" evidence="13">
    <location>
        <position position="1062"/>
    </location>
</feature>
<evidence type="ECO:0000313" key="13">
    <source>
        <dbReference type="EMBL" id="KAK3039368.1"/>
    </source>
</evidence>
<dbReference type="InterPro" id="IPR036396">
    <property type="entry name" value="Cyt_P450_sf"/>
</dbReference>
<keyword evidence="8 11" id="KW-0408">Iron</keyword>
<comment type="cofactor">
    <cofactor evidence="1 11">
        <name>heme</name>
        <dbReference type="ChEBI" id="CHEBI:30413"/>
    </cofactor>
</comment>
<keyword evidence="5 11" id="KW-0479">Metal-binding</keyword>
<sequence length="1062" mass="119844">LMEFFLSYATVTIAGIFAFLVCLHYVLWKTNNRKKRAPAAAGAWPLVGHLHLLRGPQLPHVMLGSMADKYGPIFRIRLGVLQALVVSDWKMAKQCFTTNDKAFSNRPKSVAVEVMGYNYAMFGLGPYGSYWRQMRKISILELLSNHRVGMLEQVRVSEVQASIKDIYDTWKKNKGATNILKMEMKPWFGRLALKIAVRMLAGKRNSCDERASSRTRDALRKFFELAGTFTVSDAIPHLRWLDMGGYEKAMTKTAKEIDYFLESWMEEHKRKRASGQVKDEQQHFLDAMFSTLEGASSKDYGGFDVETIIKSTCLVVLTGASDTSMVTLTWALALLLNHNHVLKKAQAELDIHVGRKRLVQESDLKNLVYLQAIVKETLRLNPPTALLPARESIEDCVVGGYNIPKGTRLVMNLWKIHRDPSVWPDPCEFQPERFLTSHKDVDVRGQHFELIPFGSGRRICPGVSLGLQVVHLTLASLIHGFEIKKPSDEPVDMTESFGFTNMKATPLHVLLAPRLFVTYNLKSLFCTVMPSYHPISRVMEFLNLYATATTAGIFAFLVCLHYVLWRNNGRKKRAPAAAGAWPLVGHLPLLRGPQLPHVVLGSMADKYGPIFRINLGVLQALVVSDSKIAKDCFTTNDKAFSNRPKSVAVEVMGYNYAMFGLGPYGSYWRQMRKISTLELLSNHRVGMLEQVRESEVQASIKDIYDTWKKNKGATNILKMEMKPWFGRLTLNMVVRMLAGKQNSCDESESARTREALRGFLELAGTFTVSDAIPHFRWLDMGGYEKAMRKTAKEIDYFLEGWLKDHKRKRASGQVKDQQQDFLHVMLSTLEGASSKDDGGFDVDTIIKSTCLVFLTGATDTSTVTLTWALALLLNHNHVLKKAQAELDIHVGRKRQVQESDLKNLVYLQAIIKETLRLYPASGLLPARESMEDCMVGGYNIPKGTRLVVNLWKIHRDPSVWSDPCEFQPERFLTSHKDVDVRGQHFELIPFGSGRRICPGITLGLHVVHFILASLIHGFEIQKPSDEPVDMTESFGLSNMKATPLHVLLAPRLSSYLYEQITG</sequence>
<keyword evidence="3 11" id="KW-0349">Heme</keyword>
<organism evidence="13 14">
    <name type="scientific">Escallonia herrerae</name>
    <dbReference type="NCBI Taxonomy" id="1293975"/>
    <lineage>
        <taxon>Eukaryota</taxon>
        <taxon>Viridiplantae</taxon>
        <taxon>Streptophyta</taxon>
        <taxon>Embryophyta</taxon>
        <taxon>Tracheophyta</taxon>
        <taxon>Spermatophyta</taxon>
        <taxon>Magnoliopsida</taxon>
        <taxon>eudicotyledons</taxon>
        <taxon>Gunneridae</taxon>
        <taxon>Pentapetalae</taxon>
        <taxon>asterids</taxon>
        <taxon>campanulids</taxon>
        <taxon>Escalloniales</taxon>
        <taxon>Escalloniaceae</taxon>
        <taxon>Escallonia</taxon>
    </lineage>
</organism>
<keyword evidence="6 12" id="KW-1133">Transmembrane helix</keyword>
<feature type="transmembrane region" description="Helical" evidence="12">
    <location>
        <begin position="544"/>
        <end position="565"/>
    </location>
</feature>
<evidence type="ECO:0000256" key="1">
    <source>
        <dbReference type="ARBA" id="ARBA00001971"/>
    </source>
</evidence>
<dbReference type="InterPro" id="IPR017972">
    <property type="entry name" value="Cyt_P450_CS"/>
</dbReference>
<proteinExistence type="predicted"/>
<evidence type="ECO:0000256" key="9">
    <source>
        <dbReference type="ARBA" id="ARBA00023033"/>
    </source>
</evidence>
<keyword evidence="14" id="KW-1185">Reference proteome</keyword>
<name>A0AA88X9L3_9ASTE</name>
<dbReference type="GO" id="GO:0005506">
    <property type="term" value="F:iron ion binding"/>
    <property type="evidence" value="ECO:0007669"/>
    <property type="project" value="InterPro"/>
</dbReference>
<evidence type="ECO:0000256" key="8">
    <source>
        <dbReference type="ARBA" id="ARBA00023004"/>
    </source>
</evidence>
<reference evidence="13" key="1">
    <citation type="submission" date="2022-12" db="EMBL/GenBank/DDBJ databases">
        <title>Draft genome assemblies for two species of Escallonia (Escalloniales).</title>
        <authorList>
            <person name="Chanderbali A."/>
            <person name="Dervinis C."/>
            <person name="Anghel I."/>
            <person name="Soltis D."/>
            <person name="Soltis P."/>
            <person name="Zapata F."/>
        </authorList>
    </citation>
    <scope>NUCLEOTIDE SEQUENCE</scope>
    <source>
        <strain evidence="13">UCBG64.0493</strain>
        <tissue evidence="13">Leaf</tissue>
    </source>
</reference>
<dbReference type="PANTHER" id="PTHR47947">
    <property type="entry name" value="CYTOCHROME P450 82C3-RELATED"/>
    <property type="match status" value="1"/>
</dbReference>
<gene>
    <name evidence="13" type="ORF">RJ639_027617</name>
</gene>
<dbReference type="SUPFAM" id="SSF48264">
    <property type="entry name" value="Cytochrome P450"/>
    <property type="match status" value="2"/>
</dbReference>
<evidence type="ECO:0000256" key="4">
    <source>
        <dbReference type="ARBA" id="ARBA00022692"/>
    </source>
</evidence>
<evidence type="ECO:0000256" key="3">
    <source>
        <dbReference type="ARBA" id="ARBA00022617"/>
    </source>
</evidence>
<dbReference type="Gene3D" id="1.10.630.10">
    <property type="entry name" value="Cytochrome P450"/>
    <property type="match status" value="2"/>
</dbReference>
<dbReference type="Pfam" id="PF00067">
    <property type="entry name" value="p450"/>
    <property type="match status" value="2"/>
</dbReference>
<feature type="transmembrane region" description="Helical" evidence="12">
    <location>
        <begin position="6"/>
        <end position="28"/>
    </location>
</feature>
<dbReference type="GO" id="GO:0004497">
    <property type="term" value="F:monooxygenase activity"/>
    <property type="evidence" value="ECO:0007669"/>
    <property type="project" value="UniProtKB-KW"/>
</dbReference>